<feature type="region of interest" description="Disordered" evidence="1">
    <location>
        <begin position="60"/>
        <end position="86"/>
    </location>
</feature>
<dbReference type="PANTHER" id="PTHR33639:SF2">
    <property type="entry name" value="DUF393 DOMAIN-CONTAINING PROTEIN"/>
    <property type="match status" value="1"/>
</dbReference>
<comment type="caution">
    <text evidence="2">The sequence shown here is derived from an EMBL/GenBank/DDBJ whole genome shotgun (WGS) entry which is preliminary data.</text>
</comment>
<dbReference type="InterPro" id="IPR007263">
    <property type="entry name" value="DCC1-like"/>
</dbReference>
<dbReference type="EMBL" id="JAGGLB010000039">
    <property type="protein sequence ID" value="MBP1995802.1"/>
    <property type="molecule type" value="Genomic_DNA"/>
</dbReference>
<evidence type="ECO:0000256" key="1">
    <source>
        <dbReference type="SAM" id="MobiDB-lite"/>
    </source>
</evidence>
<dbReference type="PANTHER" id="PTHR33639">
    <property type="entry name" value="THIOL-DISULFIDE OXIDOREDUCTASE DCC"/>
    <property type="match status" value="1"/>
</dbReference>
<name>A0ABS4J7I1_9BACL</name>
<protein>
    <submittedName>
        <fullName evidence="2">DCC family thiol-disulfide oxidoreductase YuxK</fullName>
    </submittedName>
</protein>
<dbReference type="Proteomes" id="UP001519287">
    <property type="component" value="Unassembled WGS sequence"/>
</dbReference>
<evidence type="ECO:0000313" key="3">
    <source>
        <dbReference type="Proteomes" id="UP001519287"/>
    </source>
</evidence>
<dbReference type="InterPro" id="IPR052927">
    <property type="entry name" value="DCC_oxidoreductase"/>
</dbReference>
<dbReference type="Pfam" id="PF04134">
    <property type="entry name" value="DCC1-like"/>
    <property type="match status" value="2"/>
</dbReference>
<dbReference type="RefSeq" id="WP_209977649.1">
    <property type="nucleotide sequence ID" value="NZ_JAGGLB010000039.1"/>
</dbReference>
<reference evidence="2 3" key="1">
    <citation type="submission" date="2021-03" db="EMBL/GenBank/DDBJ databases">
        <title>Genomic Encyclopedia of Type Strains, Phase IV (KMG-IV): sequencing the most valuable type-strain genomes for metagenomic binning, comparative biology and taxonomic classification.</title>
        <authorList>
            <person name="Goeker M."/>
        </authorList>
    </citation>
    <scope>NUCLEOTIDE SEQUENCE [LARGE SCALE GENOMIC DNA]</scope>
    <source>
        <strain evidence="2 3">DSM 26048</strain>
    </source>
</reference>
<keyword evidence="3" id="KW-1185">Reference proteome</keyword>
<gene>
    <name evidence="2" type="ORF">J2Z66_007444</name>
</gene>
<accession>A0ABS4J7I1</accession>
<organism evidence="2 3">
    <name type="scientific">Paenibacillus eucommiae</name>
    <dbReference type="NCBI Taxonomy" id="1355755"/>
    <lineage>
        <taxon>Bacteria</taxon>
        <taxon>Bacillati</taxon>
        <taxon>Bacillota</taxon>
        <taxon>Bacilli</taxon>
        <taxon>Bacillales</taxon>
        <taxon>Paenibacillaceae</taxon>
        <taxon>Paenibacillus</taxon>
    </lineage>
</organism>
<proteinExistence type="predicted"/>
<sequence length="165" mass="18496">MTKASNQPATILFDGVCNLCNGAVQFIIRRDPKGHFQFAAQQSTTGQAILQQLASLDPTDPTKPGASLDPLKPLDSLNPSHPHKSDEPNTILLIEGTNCYTRSSAALRIARRLRGAWPLLYIGILIPPFIRNAIYDLIARNRYRWFGRQEQCMLPTPETKKRFLP</sequence>
<evidence type="ECO:0000313" key="2">
    <source>
        <dbReference type="EMBL" id="MBP1995802.1"/>
    </source>
</evidence>